<keyword evidence="2" id="KW-1185">Reference proteome</keyword>
<accession>F0RRF9</accession>
<proteinExistence type="predicted"/>
<organism evidence="1 2">
    <name type="scientific">Sphaerochaeta globosa (strain ATCC BAA-1886 / DSM 22777 / Buddy)</name>
    <name type="common">Spirochaeta sp. (strain Buddy)</name>
    <dbReference type="NCBI Taxonomy" id="158189"/>
    <lineage>
        <taxon>Bacteria</taxon>
        <taxon>Pseudomonadati</taxon>
        <taxon>Spirochaetota</taxon>
        <taxon>Spirochaetia</taxon>
        <taxon>Spirochaetales</taxon>
        <taxon>Sphaerochaetaceae</taxon>
        <taxon>Sphaerochaeta</taxon>
    </lineage>
</organism>
<sequence>MGKIHAYTISSEEYDRLTEADAKYAALINLIEKNNPVFITVTMIANSLGLSRQDVMNRPWHMPNFGKSESPSEKRKKRFWHYGEYLDWIAIPEFERIKLYREMVYESDFI</sequence>
<dbReference type="EMBL" id="CP002541">
    <property type="protein sequence ID" value="ADY14211.1"/>
    <property type="molecule type" value="Genomic_DNA"/>
</dbReference>
<dbReference type="HOGENOM" id="CLU_2208345_0_0_12"/>
<name>F0RRF9_SPHGB</name>
<dbReference type="Proteomes" id="UP000008466">
    <property type="component" value="Chromosome"/>
</dbReference>
<dbReference type="RefSeq" id="WP_013608057.1">
    <property type="nucleotide sequence ID" value="NC_015152.1"/>
</dbReference>
<evidence type="ECO:0000313" key="2">
    <source>
        <dbReference type="Proteomes" id="UP000008466"/>
    </source>
</evidence>
<gene>
    <name evidence="1" type="ordered locus">SpiBuddy_2397</name>
</gene>
<protein>
    <submittedName>
        <fullName evidence="1">Uncharacterized protein</fullName>
    </submittedName>
</protein>
<reference evidence="2" key="1">
    <citation type="submission" date="2011-02" db="EMBL/GenBank/DDBJ databases">
        <title>Complete sequence of Spirochaeta sp. Buddy.</title>
        <authorList>
            <person name="Lucas S."/>
            <person name="Copeland A."/>
            <person name="Lapidus A."/>
            <person name="Cheng J.-F."/>
            <person name="Goodwin L."/>
            <person name="Pitluck S."/>
            <person name="Zeytun A."/>
            <person name="Detter J.C."/>
            <person name="Han C."/>
            <person name="Tapia R."/>
            <person name="Land M."/>
            <person name="Hauser L."/>
            <person name="Kyrpides N."/>
            <person name="Ivanova N."/>
            <person name="Mikhailova N."/>
            <person name="Pagani I."/>
            <person name="Ritalahti K.M."/>
            <person name="Loeffler F.E."/>
            <person name="Woyke T."/>
        </authorList>
    </citation>
    <scope>NUCLEOTIDE SEQUENCE [LARGE SCALE GENOMIC DNA]</scope>
    <source>
        <strain evidence="2">ATCC BAA-1886 / DSM 22777 / Buddy</strain>
    </source>
</reference>
<dbReference type="AlphaFoldDB" id="F0RRF9"/>
<dbReference type="KEGG" id="sbu:SpiBuddy_2397"/>
<evidence type="ECO:0000313" key="1">
    <source>
        <dbReference type="EMBL" id="ADY14211.1"/>
    </source>
</evidence>